<evidence type="ECO:0000256" key="7">
    <source>
        <dbReference type="ARBA" id="ARBA00022737"/>
    </source>
</evidence>
<dbReference type="PANTHER" id="PTHR48052">
    <property type="entry name" value="UNNAMED PRODUCT"/>
    <property type="match status" value="1"/>
</dbReference>
<dbReference type="EMBL" id="SDMP01000028">
    <property type="protein sequence ID" value="RYQ78979.1"/>
    <property type="molecule type" value="Genomic_DNA"/>
</dbReference>
<keyword evidence="10" id="KW-0675">Receptor</keyword>
<dbReference type="InterPro" id="IPR001611">
    <property type="entry name" value="Leu-rich_rpt"/>
</dbReference>
<evidence type="ECO:0000256" key="10">
    <source>
        <dbReference type="ARBA" id="ARBA00023170"/>
    </source>
</evidence>
<proteinExistence type="inferred from homology"/>
<dbReference type="AlphaFoldDB" id="A0A444WN83"/>
<gene>
    <name evidence="12" type="ORF">Ahy_Scaffold8g108450</name>
</gene>
<dbReference type="SMART" id="SM00369">
    <property type="entry name" value="LRR_TYP"/>
    <property type="match status" value="8"/>
</dbReference>
<dbReference type="STRING" id="3818.A0A444WN83"/>
<reference evidence="12 13" key="1">
    <citation type="submission" date="2019-01" db="EMBL/GenBank/DDBJ databases">
        <title>Sequencing of cultivated peanut Arachis hypogaea provides insights into genome evolution and oil improvement.</title>
        <authorList>
            <person name="Chen X."/>
        </authorList>
    </citation>
    <scope>NUCLEOTIDE SEQUENCE [LARGE SCALE GENOMIC DNA]</scope>
    <source>
        <strain evidence="13">cv. Fuhuasheng</strain>
        <tissue evidence="12">Leaves</tissue>
    </source>
</reference>
<evidence type="ECO:0000256" key="2">
    <source>
        <dbReference type="ARBA" id="ARBA00009592"/>
    </source>
</evidence>
<keyword evidence="6" id="KW-0732">Signal</keyword>
<comment type="similarity">
    <text evidence="2">Belongs to the RLP family.</text>
</comment>
<comment type="subcellular location">
    <subcellularLocation>
        <location evidence="1">Cell membrane</location>
        <topology evidence="1">Single-pass type I membrane protein</topology>
    </subcellularLocation>
</comment>
<evidence type="ECO:0000256" key="5">
    <source>
        <dbReference type="ARBA" id="ARBA00022692"/>
    </source>
</evidence>
<dbReference type="InterPro" id="IPR003591">
    <property type="entry name" value="Leu-rich_rpt_typical-subtyp"/>
</dbReference>
<keyword evidence="11" id="KW-0325">Glycoprotein</keyword>
<keyword evidence="8" id="KW-1133">Transmembrane helix</keyword>
<keyword evidence="13" id="KW-1185">Reference proteome</keyword>
<evidence type="ECO:0000256" key="8">
    <source>
        <dbReference type="ARBA" id="ARBA00022989"/>
    </source>
</evidence>
<evidence type="ECO:0000256" key="1">
    <source>
        <dbReference type="ARBA" id="ARBA00004251"/>
    </source>
</evidence>
<dbReference type="InterPro" id="IPR032675">
    <property type="entry name" value="LRR_dom_sf"/>
</dbReference>
<dbReference type="FunFam" id="3.80.10.10:FF:000383">
    <property type="entry name" value="Leucine-rich repeat receptor protein kinase EMS1"/>
    <property type="match status" value="1"/>
</dbReference>
<dbReference type="Pfam" id="PF00560">
    <property type="entry name" value="LRR_1"/>
    <property type="match status" value="3"/>
</dbReference>
<keyword evidence="5" id="KW-0812">Transmembrane</keyword>
<keyword evidence="4" id="KW-0433">Leucine-rich repeat</keyword>
<comment type="caution">
    <text evidence="12">The sequence shown here is derived from an EMBL/GenBank/DDBJ whole genome shotgun (WGS) entry which is preliminary data.</text>
</comment>
<evidence type="ECO:0000313" key="12">
    <source>
        <dbReference type="EMBL" id="RYQ78979.1"/>
    </source>
</evidence>
<evidence type="ECO:0008006" key="14">
    <source>
        <dbReference type="Google" id="ProtNLM"/>
    </source>
</evidence>
<evidence type="ECO:0000256" key="6">
    <source>
        <dbReference type="ARBA" id="ARBA00022729"/>
    </source>
</evidence>
<evidence type="ECO:0000256" key="4">
    <source>
        <dbReference type="ARBA" id="ARBA00022614"/>
    </source>
</evidence>
<keyword evidence="7" id="KW-0677">Repeat</keyword>
<name>A0A444WN83_ARAHY</name>
<sequence length="335" mass="37663">MPLWLGRFENLVSLELSSNLLYGSVPYALRNLTSLTHLSLSNNTLISLLLWLGELKSLVYLVLSENNFTSVEDDFLSSTLSNLCHLEVFDLSESNCQGFAFKNKGTLSSCNSYALEYMSLSDNEFVGLFSSWLGQFKNLKYLDLRSNSFSGPIPFFYWKFDKIDNILNGSIPQSLAKLVNLQNLDLSSNYFSGEISQNLGQLKSLQGPDLSYNYLQGTLNDLINSWPQLMSLMSLDLSYNQIIGSIPESLQDKMPKLHSLFLHDNLINGSLPISLGKLESLYSFDVSNNKLSSEIPSTIWNLSSLEWLHLNNNKFQGKLPSSLTNMKELTLLDLG</sequence>
<dbReference type="Pfam" id="PF13855">
    <property type="entry name" value="LRR_8"/>
    <property type="match status" value="1"/>
</dbReference>
<accession>A0A444WN83</accession>
<keyword evidence="3" id="KW-1003">Cell membrane</keyword>
<dbReference type="Gene3D" id="3.80.10.10">
    <property type="entry name" value="Ribonuclease Inhibitor"/>
    <property type="match status" value="4"/>
</dbReference>
<dbReference type="GO" id="GO:0005886">
    <property type="term" value="C:plasma membrane"/>
    <property type="evidence" value="ECO:0007669"/>
    <property type="project" value="UniProtKB-SubCell"/>
</dbReference>
<dbReference type="PANTHER" id="PTHR48052:SF8">
    <property type="entry name" value="LRR RECEPTOR-LIKE SERINE_THREONINE-PROTEIN KINASE FLS2"/>
    <property type="match status" value="1"/>
</dbReference>
<keyword evidence="9" id="KW-0472">Membrane</keyword>
<evidence type="ECO:0000256" key="11">
    <source>
        <dbReference type="ARBA" id="ARBA00023180"/>
    </source>
</evidence>
<evidence type="ECO:0000256" key="9">
    <source>
        <dbReference type="ARBA" id="ARBA00023136"/>
    </source>
</evidence>
<protein>
    <recommendedName>
        <fullName evidence="14">LRR receptor-like serine/threonine-protein kinase</fullName>
    </recommendedName>
</protein>
<evidence type="ECO:0000313" key="13">
    <source>
        <dbReference type="Proteomes" id="UP000289738"/>
    </source>
</evidence>
<organism evidence="12 13">
    <name type="scientific">Arachis hypogaea</name>
    <name type="common">Peanut</name>
    <dbReference type="NCBI Taxonomy" id="3818"/>
    <lineage>
        <taxon>Eukaryota</taxon>
        <taxon>Viridiplantae</taxon>
        <taxon>Streptophyta</taxon>
        <taxon>Embryophyta</taxon>
        <taxon>Tracheophyta</taxon>
        <taxon>Spermatophyta</taxon>
        <taxon>Magnoliopsida</taxon>
        <taxon>eudicotyledons</taxon>
        <taxon>Gunneridae</taxon>
        <taxon>Pentapetalae</taxon>
        <taxon>rosids</taxon>
        <taxon>fabids</taxon>
        <taxon>Fabales</taxon>
        <taxon>Fabaceae</taxon>
        <taxon>Papilionoideae</taxon>
        <taxon>50 kb inversion clade</taxon>
        <taxon>dalbergioids sensu lato</taxon>
        <taxon>Dalbergieae</taxon>
        <taxon>Pterocarpus clade</taxon>
        <taxon>Arachis</taxon>
    </lineage>
</organism>
<dbReference type="Proteomes" id="UP000289738">
    <property type="component" value="Unassembled WGS sequence"/>
</dbReference>
<evidence type="ECO:0000256" key="3">
    <source>
        <dbReference type="ARBA" id="ARBA00022475"/>
    </source>
</evidence>
<dbReference type="SUPFAM" id="SSF52047">
    <property type="entry name" value="RNI-like"/>
    <property type="match status" value="1"/>
</dbReference>